<comment type="caution">
    <text evidence="1">The sequence shown here is derived from an EMBL/GenBank/DDBJ whole genome shotgun (WGS) entry which is preliminary data.</text>
</comment>
<sequence>MEKWKSVESVGQYKLKSVKIVHTFCYYETRALNTPTMNGAATLQYLKSNVMQYAPKPIEKRKESTRRPSTNPCITKPSKCTASITNAQHLYPCRSLQHPKS</sequence>
<keyword evidence="2" id="KW-1185">Reference proteome</keyword>
<name>A0AAD4MR09_9BILA</name>
<gene>
    <name evidence="1" type="ORF">DdX_14530</name>
</gene>
<protein>
    <submittedName>
        <fullName evidence="1">Uncharacterized protein</fullName>
    </submittedName>
</protein>
<dbReference type="Proteomes" id="UP001201812">
    <property type="component" value="Unassembled WGS sequence"/>
</dbReference>
<dbReference type="EMBL" id="JAKKPZ010000073">
    <property type="protein sequence ID" value="KAI1704029.1"/>
    <property type="molecule type" value="Genomic_DNA"/>
</dbReference>
<evidence type="ECO:0000313" key="2">
    <source>
        <dbReference type="Proteomes" id="UP001201812"/>
    </source>
</evidence>
<evidence type="ECO:0000313" key="1">
    <source>
        <dbReference type="EMBL" id="KAI1704029.1"/>
    </source>
</evidence>
<reference evidence="1" key="1">
    <citation type="submission" date="2022-01" db="EMBL/GenBank/DDBJ databases">
        <title>Genome Sequence Resource for Two Populations of Ditylenchus destructor, the Migratory Endoparasitic Phytonematode.</title>
        <authorList>
            <person name="Zhang H."/>
            <person name="Lin R."/>
            <person name="Xie B."/>
        </authorList>
    </citation>
    <scope>NUCLEOTIDE SEQUENCE</scope>
    <source>
        <strain evidence="1">BazhouSP</strain>
    </source>
</reference>
<proteinExistence type="predicted"/>
<organism evidence="1 2">
    <name type="scientific">Ditylenchus destructor</name>
    <dbReference type="NCBI Taxonomy" id="166010"/>
    <lineage>
        <taxon>Eukaryota</taxon>
        <taxon>Metazoa</taxon>
        <taxon>Ecdysozoa</taxon>
        <taxon>Nematoda</taxon>
        <taxon>Chromadorea</taxon>
        <taxon>Rhabditida</taxon>
        <taxon>Tylenchina</taxon>
        <taxon>Tylenchomorpha</taxon>
        <taxon>Sphaerularioidea</taxon>
        <taxon>Anguinidae</taxon>
        <taxon>Anguininae</taxon>
        <taxon>Ditylenchus</taxon>
    </lineage>
</organism>
<dbReference type="AlphaFoldDB" id="A0AAD4MR09"/>
<accession>A0AAD4MR09</accession>